<sequence>MKLQCASCGLRINSLHFKQEGLINPKLTSICDICLTRGLNPDEYENKVIQELALIMLYSFAGRKTESNKLKNEKFLVPTKQRKAYEAFIQDYDGNEVAQQQIKREIFNQAIIKSEDKIIDYVPRNDVDFAVNMQKLNLEINFSLNELDYIDREQIRRKYNYRCQYCGRKGTSVDHKDPVSLSQNNDSDNLILSCSECNRIKSNMPYNLFIELNSRLKTVNKRLVQYENTLANLKEEFAQAKRDLAGQVHLRGVVNDPELNAMRKQNKKLHDAIDSLQSDYDTLRNTRKTYFESGWKLAQENQTTDII</sequence>
<keyword evidence="3" id="KW-0378">Hydrolase</keyword>
<evidence type="ECO:0000313" key="3">
    <source>
        <dbReference type="EMBL" id="GBG05481.1"/>
    </source>
</evidence>
<reference evidence="4" key="1">
    <citation type="submission" date="2018-03" db="EMBL/GenBank/DDBJ databases">
        <title>New taxa in the Lactobacillus gasseri group.</title>
        <authorList>
            <person name="Tanizawa Y."/>
            <person name="Tohno M."/>
            <person name="Endo A."/>
            <person name="Arita M."/>
        </authorList>
    </citation>
    <scope>NUCLEOTIDE SEQUENCE [LARGE SCALE GENOMIC DNA]</scope>
    <source>
        <strain evidence="4">DSM 24759</strain>
    </source>
</reference>
<dbReference type="GO" id="GO:0008270">
    <property type="term" value="F:zinc ion binding"/>
    <property type="evidence" value="ECO:0007669"/>
    <property type="project" value="InterPro"/>
</dbReference>
<dbReference type="CDD" id="cd00085">
    <property type="entry name" value="HNHc"/>
    <property type="match status" value="1"/>
</dbReference>
<dbReference type="Proteomes" id="UP000257317">
    <property type="component" value="Unassembled WGS sequence"/>
</dbReference>
<evidence type="ECO:0000259" key="2">
    <source>
        <dbReference type="SMART" id="SM00507"/>
    </source>
</evidence>
<evidence type="ECO:0000313" key="4">
    <source>
        <dbReference type="Proteomes" id="UP000257317"/>
    </source>
</evidence>
<gene>
    <name evidence="3" type="primary">mcrA</name>
    <name evidence="3" type="ORF">LrDSM24759_13950</name>
</gene>
<keyword evidence="4" id="KW-1185">Reference proteome</keyword>
<dbReference type="RefSeq" id="WP_117118809.1">
    <property type="nucleotide sequence ID" value="NZ_BFBY01000015.1"/>
</dbReference>
<organism evidence="3 4">
    <name type="scientific">Lactobacillus rodentium</name>
    <dbReference type="NCBI Taxonomy" id="947835"/>
    <lineage>
        <taxon>Bacteria</taxon>
        <taxon>Bacillati</taxon>
        <taxon>Bacillota</taxon>
        <taxon>Bacilli</taxon>
        <taxon>Lactobacillales</taxon>
        <taxon>Lactobacillaceae</taxon>
        <taxon>Lactobacillus</taxon>
    </lineage>
</organism>
<dbReference type="EMBL" id="BFBY01000015">
    <property type="protein sequence ID" value="GBG05481.1"/>
    <property type="molecule type" value="Genomic_DNA"/>
</dbReference>
<feature type="domain" description="HNH nuclease" evidence="2">
    <location>
        <begin position="150"/>
        <end position="199"/>
    </location>
</feature>
<dbReference type="GO" id="GO:0003676">
    <property type="term" value="F:nucleic acid binding"/>
    <property type="evidence" value="ECO:0007669"/>
    <property type="project" value="InterPro"/>
</dbReference>
<keyword evidence="1" id="KW-0175">Coiled coil</keyword>
<name>A0A2Z6T8X5_9LACO</name>
<dbReference type="InterPro" id="IPR003615">
    <property type="entry name" value="HNH_nuc"/>
</dbReference>
<evidence type="ECO:0000256" key="1">
    <source>
        <dbReference type="SAM" id="Coils"/>
    </source>
</evidence>
<keyword evidence="3" id="KW-0255">Endonuclease</keyword>
<dbReference type="Pfam" id="PF01844">
    <property type="entry name" value="HNH"/>
    <property type="match status" value="1"/>
</dbReference>
<protein>
    <submittedName>
        <fullName evidence="3">Restriction endonuclease</fullName>
    </submittedName>
</protein>
<feature type="coiled-coil region" evidence="1">
    <location>
        <begin position="209"/>
        <end position="286"/>
    </location>
</feature>
<accession>A0A2Z6T8X5</accession>
<dbReference type="OrthoDB" id="9802901at2"/>
<keyword evidence="3" id="KW-0540">Nuclease</keyword>
<dbReference type="GO" id="GO:0004519">
    <property type="term" value="F:endonuclease activity"/>
    <property type="evidence" value="ECO:0007669"/>
    <property type="project" value="UniProtKB-KW"/>
</dbReference>
<comment type="caution">
    <text evidence="3">The sequence shown here is derived from an EMBL/GenBank/DDBJ whole genome shotgun (WGS) entry which is preliminary data.</text>
</comment>
<dbReference type="InterPro" id="IPR002711">
    <property type="entry name" value="HNH"/>
</dbReference>
<dbReference type="Gene3D" id="1.10.30.50">
    <property type="match status" value="1"/>
</dbReference>
<proteinExistence type="predicted"/>
<dbReference type="AlphaFoldDB" id="A0A2Z6T8X5"/>
<dbReference type="SMART" id="SM00507">
    <property type="entry name" value="HNHc"/>
    <property type="match status" value="1"/>
</dbReference>